<feature type="region of interest" description="Disordered" evidence="1">
    <location>
        <begin position="139"/>
        <end position="158"/>
    </location>
</feature>
<proteinExistence type="predicted"/>
<evidence type="ECO:0000313" key="2">
    <source>
        <dbReference type="EMBL" id="CAH1099688.1"/>
    </source>
</evidence>
<dbReference type="Proteomes" id="UP001153636">
    <property type="component" value="Chromosome 1"/>
</dbReference>
<evidence type="ECO:0000313" key="3">
    <source>
        <dbReference type="Proteomes" id="UP001153636"/>
    </source>
</evidence>
<dbReference type="EMBL" id="OV651813">
    <property type="protein sequence ID" value="CAH1099688.1"/>
    <property type="molecule type" value="Genomic_DNA"/>
</dbReference>
<accession>A0A9P0CGK1</accession>
<dbReference type="OrthoDB" id="6773400at2759"/>
<protein>
    <submittedName>
        <fullName evidence="2">Uncharacterized protein</fullName>
    </submittedName>
</protein>
<reference evidence="2" key="1">
    <citation type="submission" date="2022-01" db="EMBL/GenBank/DDBJ databases">
        <authorList>
            <person name="King R."/>
        </authorList>
    </citation>
    <scope>NUCLEOTIDE SEQUENCE</scope>
</reference>
<dbReference type="AlphaFoldDB" id="A0A9P0CGK1"/>
<evidence type="ECO:0000256" key="1">
    <source>
        <dbReference type="SAM" id="MobiDB-lite"/>
    </source>
</evidence>
<sequence length="227" mass="26330">MSSDSENSTSDFLTEEVPAKISSNLKLMEILESYNIIFNKSQVPKIKEKKEQAYREIHQKYILQIGRDLTEKQLKKKIQNMNTELKKKTDKSATGNKKIVLNAWEKQLLVLMEGQENPVFQKVPGAMSIGSVMEQPQSSTSKTEEFIPPPPHVRLLPDKSPVTRRTKFKETDEPLNLSNTELQRLILLEQLELIRVQKEKEKLLLEKIQKINGNQFEEINNLLFRKL</sequence>
<organism evidence="2 3">
    <name type="scientific">Psylliodes chrysocephalus</name>
    <dbReference type="NCBI Taxonomy" id="3402493"/>
    <lineage>
        <taxon>Eukaryota</taxon>
        <taxon>Metazoa</taxon>
        <taxon>Ecdysozoa</taxon>
        <taxon>Arthropoda</taxon>
        <taxon>Hexapoda</taxon>
        <taxon>Insecta</taxon>
        <taxon>Pterygota</taxon>
        <taxon>Neoptera</taxon>
        <taxon>Endopterygota</taxon>
        <taxon>Coleoptera</taxon>
        <taxon>Polyphaga</taxon>
        <taxon>Cucujiformia</taxon>
        <taxon>Chrysomeloidea</taxon>
        <taxon>Chrysomelidae</taxon>
        <taxon>Galerucinae</taxon>
        <taxon>Alticini</taxon>
        <taxon>Psylliodes</taxon>
    </lineage>
</organism>
<name>A0A9P0CGK1_9CUCU</name>
<gene>
    <name evidence="2" type="ORF">PSYICH_LOCUS121</name>
</gene>
<keyword evidence="3" id="KW-1185">Reference proteome</keyword>